<evidence type="ECO:0008006" key="4">
    <source>
        <dbReference type="Google" id="ProtNLM"/>
    </source>
</evidence>
<protein>
    <recommendedName>
        <fullName evidence="4">MFS transporter</fullName>
    </recommendedName>
</protein>
<evidence type="ECO:0000313" key="2">
    <source>
        <dbReference type="EMBL" id="PZO13089.1"/>
    </source>
</evidence>
<accession>A0A2W4U7E5</accession>
<keyword evidence="1" id="KW-0812">Transmembrane</keyword>
<feature type="transmembrane region" description="Helical" evidence="1">
    <location>
        <begin position="20"/>
        <end position="40"/>
    </location>
</feature>
<reference evidence="2 3" key="2">
    <citation type="submission" date="2018-06" db="EMBL/GenBank/DDBJ databases">
        <title>Metagenomic assembly of (sub)arctic Cyanobacteria and their associated microbiome from non-axenic cultures.</title>
        <authorList>
            <person name="Baurain D."/>
        </authorList>
    </citation>
    <scope>NUCLEOTIDE SEQUENCE [LARGE SCALE GENOMIC DNA]</scope>
    <source>
        <strain evidence="2">ULC129bin1</strain>
    </source>
</reference>
<name>A0A2W4U7E5_9CYAN</name>
<keyword evidence="1" id="KW-0472">Membrane</keyword>
<evidence type="ECO:0000313" key="3">
    <source>
        <dbReference type="Proteomes" id="UP000249354"/>
    </source>
</evidence>
<reference evidence="3" key="1">
    <citation type="submission" date="2018-04" db="EMBL/GenBank/DDBJ databases">
        <authorList>
            <person name="Cornet L."/>
        </authorList>
    </citation>
    <scope>NUCLEOTIDE SEQUENCE [LARGE SCALE GENOMIC DNA]</scope>
</reference>
<proteinExistence type="predicted"/>
<comment type="caution">
    <text evidence="2">The sequence shown here is derived from an EMBL/GenBank/DDBJ whole genome shotgun (WGS) entry which is preliminary data.</text>
</comment>
<dbReference type="AlphaFoldDB" id="A0A2W4U7E5"/>
<organism evidence="2 3">
    <name type="scientific">Leptolyngbya foveolarum</name>
    <dbReference type="NCBI Taxonomy" id="47253"/>
    <lineage>
        <taxon>Bacteria</taxon>
        <taxon>Bacillati</taxon>
        <taxon>Cyanobacteriota</taxon>
        <taxon>Cyanophyceae</taxon>
        <taxon>Leptolyngbyales</taxon>
        <taxon>Leptolyngbyaceae</taxon>
        <taxon>Leptolyngbya group</taxon>
        <taxon>Leptolyngbya</taxon>
    </lineage>
</organism>
<dbReference type="EMBL" id="QBMC01000133">
    <property type="protein sequence ID" value="PZO13089.1"/>
    <property type="molecule type" value="Genomic_DNA"/>
</dbReference>
<sequence>MAVQTSFNQTDITTPVARRVAVVLLLTRLSIFITFLIWVIDKFARPDHATAVIQAFYGLGGV</sequence>
<dbReference type="Proteomes" id="UP000249354">
    <property type="component" value="Unassembled WGS sequence"/>
</dbReference>
<evidence type="ECO:0000256" key="1">
    <source>
        <dbReference type="SAM" id="Phobius"/>
    </source>
</evidence>
<gene>
    <name evidence="2" type="ORF">DCF25_16635</name>
</gene>
<keyword evidence="1" id="KW-1133">Transmembrane helix</keyword>